<proteinExistence type="inferred from homology"/>
<keyword evidence="7" id="KW-0347">Helicase</keyword>
<dbReference type="GO" id="GO:0008270">
    <property type="term" value="F:zinc ion binding"/>
    <property type="evidence" value="ECO:0007669"/>
    <property type="project" value="UniProtKB-KW"/>
</dbReference>
<feature type="coiled-coil region" evidence="12">
    <location>
        <begin position="218"/>
        <end position="245"/>
    </location>
</feature>
<dbReference type="Gene3D" id="3.30.70.2330">
    <property type="match status" value="1"/>
</dbReference>
<organism evidence="17 18">
    <name type="scientific">Glonium stellatum</name>
    <dbReference type="NCBI Taxonomy" id="574774"/>
    <lineage>
        <taxon>Eukaryota</taxon>
        <taxon>Fungi</taxon>
        <taxon>Dikarya</taxon>
        <taxon>Ascomycota</taxon>
        <taxon>Pezizomycotina</taxon>
        <taxon>Dothideomycetes</taxon>
        <taxon>Pleosporomycetidae</taxon>
        <taxon>Gloniales</taxon>
        <taxon>Gloniaceae</taxon>
        <taxon>Glonium</taxon>
    </lineage>
</organism>
<dbReference type="InterPro" id="IPR014905">
    <property type="entry name" value="HIRAN"/>
</dbReference>
<dbReference type="Proteomes" id="UP000250140">
    <property type="component" value="Unassembled WGS sequence"/>
</dbReference>
<evidence type="ECO:0000256" key="4">
    <source>
        <dbReference type="ARBA" id="ARBA00022741"/>
    </source>
</evidence>
<dbReference type="SUPFAM" id="SSF52540">
    <property type="entry name" value="P-loop containing nucleoside triphosphate hydrolases"/>
    <property type="match status" value="2"/>
</dbReference>
<keyword evidence="3" id="KW-0479">Metal-binding</keyword>
<dbReference type="InterPro" id="IPR027417">
    <property type="entry name" value="P-loop_NTPase"/>
</dbReference>
<evidence type="ECO:0000256" key="5">
    <source>
        <dbReference type="ARBA" id="ARBA00022771"/>
    </source>
</evidence>
<dbReference type="GO" id="GO:0003676">
    <property type="term" value="F:nucleic acid binding"/>
    <property type="evidence" value="ECO:0007669"/>
    <property type="project" value="InterPro"/>
</dbReference>
<evidence type="ECO:0000256" key="8">
    <source>
        <dbReference type="ARBA" id="ARBA00022833"/>
    </source>
</evidence>
<dbReference type="InterPro" id="IPR014001">
    <property type="entry name" value="Helicase_ATP-bd"/>
</dbReference>
<evidence type="ECO:0000256" key="6">
    <source>
        <dbReference type="ARBA" id="ARBA00022801"/>
    </source>
</evidence>
<dbReference type="Gene3D" id="3.30.40.10">
    <property type="entry name" value="Zinc/RING finger domain, C3HC4 (zinc finger)"/>
    <property type="match status" value="1"/>
</dbReference>
<dbReference type="GO" id="GO:0004386">
    <property type="term" value="F:helicase activity"/>
    <property type="evidence" value="ECO:0007669"/>
    <property type="project" value="UniProtKB-KW"/>
</dbReference>
<feature type="domain" description="Helicase C-terminal" evidence="16">
    <location>
        <begin position="796"/>
        <end position="957"/>
    </location>
</feature>
<dbReference type="SMART" id="SM00184">
    <property type="entry name" value="RING"/>
    <property type="match status" value="1"/>
</dbReference>
<dbReference type="InterPro" id="IPR017907">
    <property type="entry name" value="Znf_RING_CS"/>
</dbReference>
<name>A0A8E2EMQ7_9PEZI</name>
<feature type="compositionally biased region" description="Acidic residues" evidence="13">
    <location>
        <begin position="73"/>
        <end position="83"/>
    </location>
</feature>
<evidence type="ECO:0000256" key="12">
    <source>
        <dbReference type="SAM" id="Coils"/>
    </source>
</evidence>
<dbReference type="Pfam" id="PF00176">
    <property type="entry name" value="SNF2-rel_dom"/>
    <property type="match status" value="1"/>
</dbReference>
<dbReference type="PANTHER" id="PTHR45626">
    <property type="entry name" value="TRANSCRIPTION TERMINATION FACTOR 2-RELATED"/>
    <property type="match status" value="1"/>
</dbReference>
<dbReference type="SMART" id="SM00910">
    <property type="entry name" value="HIRAN"/>
    <property type="match status" value="1"/>
</dbReference>
<dbReference type="AlphaFoldDB" id="A0A8E2EMQ7"/>
<sequence length="969" mass="107708">MPRPSRKRVIEEIDLTGDDDVQIVSSRPSSQIARPSSRSQPPKHARLSDSRQPIYPSPRSSFQGSSQTQPYTLDDEEDEEDGAAEAPELSQNYNDVTFRYERYGVLPTKIVGVRYYSGVATVGEMVILRREPHNPYDANAIQVQNVQQAQIGHIPRTMAAKLAKYMDSRSLMIEGYITGRKEAFDCPIELRLYGTSEPVERRNLIAQMKSDRLPVGDANTREREQAKAEKERQKMLAQAAKAAKKNGGAVVAGAQGMQWENGVGEYAAGSSQGLELGPSMDDIIGGSERFNPRNFEQVTEKFGIKEEDLAKMPMAEQPKGLLAELHPFQRQGLRWMLDKESPQLPPVGSKDVVQLWTRHLSEANTFTNLATNYSVKNQTPEFASGGILADDMGLGKTIQVISLILADKALNRKAAGVSGATLILAPVSVMSNWSSQMKKHIHEKHALRVMFYHGTRKQPINPKEIGNCDVVISTYDTVSSEWWSQKKPTVPRKDGVFSVQWRRIVLDEGHNIRNPSAKRTCAAMNLLAQSRWVLTGTPIINTLKDLFSLVKFLRLSGGLDRFELFHSAIIRPVNQGDSRGNFLLQLLMSGICLRRKKEMSFIDLRLPELSEYVHRITFLPHEQEKYDALEAQAKGTLDTYRSRSSKGGAAAAAAYRHLLEILLRLRQTCNHWKLVGEARFESIMEQLEEQGCVDLTPENKAALQAMLQLSIDSQDDCPVCLDVLTEPVITRCAHVFCLACIERVVDTQHKCPMCRADMESIATTVVKAAKEAPARPPPSQAELAAQDVEDSGSSSKVEALMSILKASLKDPSKGNKTIVFSQWTSFLNILEPYLRAADISFTRIDGSMPASARDNALEALDSDPNCSVMLASLAVCSVGLNLVAANQVIMADSWWAPAIEDQAVDRVHRLGQKRETTVFRLVMEGSVEESVLRIQEEKRRLMGLAFAEKEGGRKKKAGRVLADVERLLG</sequence>
<dbReference type="EMBL" id="KV751105">
    <property type="protein sequence ID" value="OCL01587.1"/>
    <property type="molecule type" value="Genomic_DNA"/>
</dbReference>
<evidence type="ECO:0000259" key="15">
    <source>
        <dbReference type="PROSITE" id="PS51192"/>
    </source>
</evidence>
<evidence type="ECO:0000256" key="3">
    <source>
        <dbReference type="ARBA" id="ARBA00022723"/>
    </source>
</evidence>
<keyword evidence="10" id="KW-0539">Nucleus</keyword>
<feature type="compositionally biased region" description="Polar residues" evidence="13">
    <location>
        <begin position="58"/>
        <end position="71"/>
    </location>
</feature>
<dbReference type="SMART" id="SM00487">
    <property type="entry name" value="DEXDc"/>
    <property type="match status" value="1"/>
</dbReference>
<reference evidence="17 18" key="1">
    <citation type="journal article" date="2016" name="Nat. Commun.">
        <title>Ectomycorrhizal ecology is imprinted in the genome of the dominant symbiotic fungus Cenococcum geophilum.</title>
        <authorList>
            <consortium name="DOE Joint Genome Institute"/>
            <person name="Peter M."/>
            <person name="Kohler A."/>
            <person name="Ohm R.A."/>
            <person name="Kuo A."/>
            <person name="Krutzmann J."/>
            <person name="Morin E."/>
            <person name="Arend M."/>
            <person name="Barry K.W."/>
            <person name="Binder M."/>
            <person name="Choi C."/>
            <person name="Clum A."/>
            <person name="Copeland A."/>
            <person name="Grisel N."/>
            <person name="Haridas S."/>
            <person name="Kipfer T."/>
            <person name="LaButti K."/>
            <person name="Lindquist E."/>
            <person name="Lipzen A."/>
            <person name="Maire R."/>
            <person name="Meier B."/>
            <person name="Mihaltcheva S."/>
            <person name="Molinier V."/>
            <person name="Murat C."/>
            <person name="Poggeler S."/>
            <person name="Quandt C.A."/>
            <person name="Sperisen C."/>
            <person name="Tritt A."/>
            <person name="Tisserant E."/>
            <person name="Crous P.W."/>
            <person name="Henrissat B."/>
            <person name="Nehls U."/>
            <person name="Egli S."/>
            <person name="Spatafora J.W."/>
            <person name="Grigoriev I.V."/>
            <person name="Martin F.M."/>
        </authorList>
    </citation>
    <scope>NUCLEOTIDE SEQUENCE [LARGE SCALE GENOMIC DNA]</scope>
    <source>
        <strain evidence="17 18">CBS 207.34</strain>
    </source>
</reference>
<dbReference type="GO" id="GO:0016818">
    <property type="term" value="F:hydrolase activity, acting on acid anhydrides, in phosphorus-containing anhydrides"/>
    <property type="evidence" value="ECO:0007669"/>
    <property type="project" value="InterPro"/>
</dbReference>
<evidence type="ECO:0000259" key="14">
    <source>
        <dbReference type="PROSITE" id="PS50089"/>
    </source>
</evidence>
<keyword evidence="12" id="KW-0175">Coiled coil</keyword>
<dbReference type="InterPro" id="IPR000330">
    <property type="entry name" value="SNF2_N"/>
</dbReference>
<keyword evidence="18" id="KW-1185">Reference proteome</keyword>
<dbReference type="SMART" id="SM00490">
    <property type="entry name" value="HELICc"/>
    <property type="match status" value="1"/>
</dbReference>
<evidence type="ECO:0000313" key="18">
    <source>
        <dbReference type="Proteomes" id="UP000250140"/>
    </source>
</evidence>
<evidence type="ECO:0000256" key="9">
    <source>
        <dbReference type="ARBA" id="ARBA00022840"/>
    </source>
</evidence>
<dbReference type="Pfam" id="PF00271">
    <property type="entry name" value="Helicase_C"/>
    <property type="match status" value="1"/>
</dbReference>
<evidence type="ECO:0000256" key="11">
    <source>
        <dbReference type="PROSITE-ProRule" id="PRU00175"/>
    </source>
</evidence>
<dbReference type="GO" id="GO:0005524">
    <property type="term" value="F:ATP binding"/>
    <property type="evidence" value="ECO:0007669"/>
    <property type="project" value="UniProtKB-KW"/>
</dbReference>
<dbReference type="GO" id="GO:0005634">
    <property type="term" value="C:nucleus"/>
    <property type="evidence" value="ECO:0007669"/>
    <property type="project" value="UniProtKB-SubCell"/>
</dbReference>
<dbReference type="GO" id="GO:0006281">
    <property type="term" value="P:DNA repair"/>
    <property type="evidence" value="ECO:0007669"/>
    <property type="project" value="TreeGrafter"/>
</dbReference>
<evidence type="ECO:0000256" key="7">
    <source>
        <dbReference type="ARBA" id="ARBA00022806"/>
    </source>
</evidence>
<feature type="domain" description="Helicase ATP-binding" evidence="15">
    <location>
        <begin position="377"/>
        <end position="556"/>
    </location>
</feature>
<keyword evidence="9" id="KW-0067">ATP-binding</keyword>
<dbReference type="Pfam" id="PF13923">
    <property type="entry name" value="zf-C3HC4_2"/>
    <property type="match status" value="1"/>
</dbReference>
<dbReference type="PROSITE" id="PS51192">
    <property type="entry name" value="HELICASE_ATP_BIND_1"/>
    <property type="match status" value="1"/>
</dbReference>
<dbReference type="InterPro" id="IPR001841">
    <property type="entry name" value="Znf_RING"/>
</dbReference>
<dbReference type="InterPro" id="IPR049730">
    <property type="entry name" value="SNF2/RAD54-like_C"/>
</dbReference>
<protein>
    <submittedName>
        <fullName evidence="17">Uncharacterized protein</fullName>
    </submittedName>
</protein>
<gene>
    <name evidence="17" type="ORF">AOQ84DRAFT_401713</name>
</gene>
<accession>A0A8E2EMQ7</accession>
<comment type="similarity">
    <text evidence="2">Belongs to the SNF2/RAD54 helicase family.</text>
</comment>
<evidence type="ECO:0000259" key="16">
    <source>
        <dbReference type="PROSITE" id="PS51194"/>
    </source>
</evidence>
<evidence type="ECO:0000256" key="10">
    <source>
        <dbReference type="ARBA" id="ARBA00023242"/>
    </source>
</evidence>
<feature type="compositionally biased region" description="Polar residues" evidence="13">
    <location>
        <begin position="23"/>
        <end position="40"/>
    </location>
</feature>
<dbReference type="PROSITE" id="PS00518">
    <property type="entry name" value="ZF_RING_1"/>
    <property type="match status" value="1"/>
</dbReference>
<feature type="compositionally biased region" description="Acidic residues" evidence="13">
    <location>
        <begin position="12"/>
        <end position="21"/>
    </location>
</feature>
<dbReference type="OrthoDB" id="448448at2759"/>
<dbReference type="Gene3D" id="3.40.50.10810">
    <property type="entry name" value="Tandem AAA-ATPase domain"/>
    <property type="match status" value="1"/>
</dbReference>
<dbReference type="InterPro" id="IPR038718">
    <property type="entry name" value="SNF2-like_sf"/>
</dbReference>
<comment type="subcellular location">
    <subcellularLocation>
        <location evidence="1">Nucleus</location>
    </subcellularLocation>
</comment>
<dbReference type="PROSITE" id="PS51194">
    <property type="entry name" value="HELICASE_CTER"/>
    <property type="match status" value="1"/>
</dbReference>
<evidence type="ECO:0000256" key="1">
    <source>
        <dbReference type="ARBA" id="ARBA00004123"/>
    </source>
</evidence>
<keyword evidence="6" id="KW-0378">Hydrolase</keyword>
<keyword evidence="4" id="KW-0547">Nucleotide-binding</keyword>
<dbReference type="CDD" id="cd18793">
    <property type="entry name" value="SF2_C_SNF"/>
    <property type="match status" value="1"/>
</dbReference>
<evidence type="ECO:0000313" key="17">
    <source>
        <dbReference type="EMBL" id="OCL01587.1"/>
    </source>
</evidence>
<evidence type="ECO:0000256" key="13">
    <source>
        <dbReference type="SAM" id="MobiDB-lite"/>
    </source>
</evidence>
<dbReference type="Gene3D" id="3.40.50.300">
    <property type="entry name" value="P-loop containing nucleotide triphosphate hydrolases"/>
    <property type="match status" value="1"/>
</dbReference>
<dbReference type="SUPFAM" id="SSF57850">
    <property type="entry name" value="RING/U-box"/>
    <property type="match status" value="1"/>
</dbReference>
<keyword evidence="5 11" id="KW-0863">Zinc-finger</keyword>
<dbReference type="GO" id="GO:0008094">
    <property type="term" value="F:ATP-dependent activity, acting on DNA"/>
    <property type="evidence" value="ECO:0007669"/>
    <property type="project" value="TreeGrafter"/>
</dbReference>
<dbReference type="PANTHER" id="PTHR45626:SF11">
    <property type="entry name" value="FAMILY HELICASE, PUTATIVE (AFU_ORTHOLOGUE AFUA_5G06590)-RELATED"/>
    <property type="match status" value="1"/>
</dbReference>
<dbReference type="InterPro" id="IPR050628">
    <property type="entry name" value="SNF2_RAD54_helicase_TF"/>
</dbReference>
<dbReference type="InterPro" id="IPR001650">
    <property type="entry name" value="Helicase_C-like"/>
</dbReference>
<dbReference type="CDD" id="cd16509">
    <property type="entry name" value="RING-HC_HLTF"/>
    <property type="match status" value="1"/>
</dbReference>
<keyword evidence="8" id="KW-0862">Zinc</keyword>
<dbReference type="InterPro" id="IPR013083">
    <property type="entry name" value="Znf_RING/FYVE/PHD"/>
</dbReference>
<evidence type="ECO:0000256" key="2">
    <source>
        <dbReference type="ARBA" id="ARBA00007025"/>
    </source>
</evidence>
<dbReference type="Pfam" id="PF08797">
    <property type="entry name" value="HIRAN"/>
    <property type="match status" value="1"/>
</dbReference>
<feature type="region of interest" description="Disordered" evidence="13">
    <location>
        <begin position="12"/>
        <end position="90"/>
    </location>
</feature>
<feature type="domain" description="RING-type" evidence="14">
    <location>
        <begin position="717"/>
        <end position="755"/>
    </location>
</feature>
<dbReference type="PROSITE" id="PS50089">
    <property type="entry name" value="ZF_RING_2"/>
    <property type="match status" value="1"/>
</dbReference>